<reference evidence="3 4" key="1">
    <citation type="submission" date="2018-08" db="EMBL/GenBank/DDBJ databases">
        <title>A genome reference for cultivated species of the human gut microbiota.</title>
        <authorList>
            <person name="Zou Y."/>
            <person name="Xue W."/>
            <person name="Luo G."/>
        </authorList>
    </citation>
    <scope>NUCLEOTIDE SEQUENCE [LARGE SCALE GENOMIC DNA]</scope>
    <source>
        <strain evidence="3 4">AF24-29</strain>
    </source>
</reference>
<proteinExistence type="inferred from homology"/>
<gene>
    <name evidence="3" type="ORF">DWY25_16840</name>
</gene>
<evidence type="ECO:0000256" key="2">
    <source>
        <dbReference type="SAM" id="Coils"/>
    </source>
</evidence>
<keyword evidence="2" id="KW-0175">Coiled coil</keyword>
<comment type="caution">
    <text evidence="3">The sequence shown here is derived from an EMBL/GenBank/DDBJ whole genome shotgun (WGS) entry which is preliminary data.</text>
</comment>
<organism evidence="3 4">
    <name type="scientific">Holdemania filiformis</name>
    <dbReference type="NCBI Taxonomy" id="61171"/>
    <lineage>
        <taxon>Bacteria</taxon>
        <taxon>Bacillati</taxon>
        <taxon>Bacillota</taxon>
        <taxon>Erysipelotrichia</taxon>
        <taxon>Erysipelotrichales</taxon>
        <taxon>Erysipelotrichaceae</taxon>
        <taxon>Holdemania</taxon>
    </lineage>
</organism>
<sequence>MNNRIRRAFMFRNRKKQEELEDEPAFFENVAVPATEMISQPKQEEVEKMENKQTINAEESVLTEDVTINGDLECDCNLTILGTVNGSVHCGKDLLVKGQINGDVTAMNLELRNGQIEGNVACTNSLTMDRECSIRGNVSAVECLTDGQIYGNLTIEEDLHVQKNAWIEGDITAKQFSVLQGAHLESKIVMIQQAENEETAEEREIEEVFHTAADEEEEAN</sequence>
<feature type="coiled-coil region" evidence="2">
    <location>
        <begin position="184"/>
        <end position="211"/>
    </location>
</feature>
<name>A0A412FGT8_9FIRM</name>
<evidence type="ECO:0000313" key="3">
    <source>
        <dbReference type="EMBL" id="RGR67391.1"/>
    </source>
</evidence>
<dbReference type="PANTHER" id="PTHR35024">
    <property type="entry name" value="HYPOTHETICAL CYTOSOLIC PROTEIN"/>
    <property type="match status" value="1"/>
</dbReference>
<dbReference type="EMBL" id="QRUP01000032">
    <property type="protein sequence ID" value="RGR67391.1"/>
    <property type="molecule type" value="Genomic_DNA"/>
</dbReference>
<dbReference type="PANTHER" id="PTHR35024:SF4">
    <property type="entry name" value="POLYMER-FORMING CYTOSKELETAL PROTEIN"/>
    <property type="match status" value="1"/>
</dbReference>
<dbReference type="Proteomes" id="UP000284178">
    <property type="component" value="Unassembled WGS sequence"/>
</dbReference>
<evidence type="ECO:0000256" key="1">
    <source>
        <dbReference type="ARBA" id="ARBA00044755"/>
    </source>
</evidence>
<keyword evidence="4" id="KW-1185">Reference proteome</keyword>
<comment type="similarity">
    <text evidence="1">Belongs to the bactofilin family.</text>
</comment>
<dbReference type="Pfam" id="PF04519">
    <property type="entry name" value="Bactofilin"/>
    <property type="match status" value="1"/>
</dbReference>
<accession>A0A412FGT8</accession>
<protein>
    <submittedName>
        <fullName evidence="3">Polymer-forming cytoskeletal protein</fullName>
    </submittedName>
</protein>
<dbReference type="InterPro" id="IPR007607">
    <property type="entry name" value="BacA/B"/>
</dbReference>
<evidence type="ECO:0000313" key="4">
    <source>
        <dbReference type="Proteomes" id="UP000284178"/>
    </source>
</evidence>
<dbReference type="AlphaFoldDB" id="A0A412FGT8"/>